<dbReference type="PANTHER" id="PTHR43460:SF1">
    <property type="entry name" value="METHYLTRANSFERASE TYPE 11 DOMAIN-CONTAINING PROTEIN"/>
    <property type="match status" value="1"/>
</dbReference>
<dbReference type="AlphaFoldDB" id="A0A4U3MED9"/>
<keyword evidence="2" id="KW-0808">Transferase</keyword>
<comment type="caution">
    <text evidence="2">The sequence shown here is derived from an EMBL/GenBank/DDBJ whole genome shotgun (WGS) entry which is preliminary data.</text>
</comment>
<dbReference type="OrthoDB" id="9795864at2"/>
<dbReference type="CDD" id="cd02440">
    <property type="entry name" value="AdoMet_MTases"/>
    <property type="match status" value="1"/>
</dbReference>
<dbReference type="Pfam" id="PF08241">
    <property type="entry name" value="Methyltransf_11"/>
    <property type="match status" value="1"/>
</dbReference>
<dbReference type="InterPro" id="IPR013216">
    <property type="entry name" value="Methyltransf_11"/>
</dbReference>
<dbReference type="Gene3D" id="3.40.50.150">
    <property type="entry name" value="Vaccinia Virus protein VP39"/>
    <property type="match status" value="1"/>
</dbReference>
<organism evidence="2 3">
    <name type="scientific">Herbidospora galbida</name>
    <dbReference type="NCBI Taxonomy" id="2575442"/>
    <lineage>
        <taxon>Bacteria</taxon>
        <taxon>Bacillati</taxon>
        <taxon>Actinomycetota</taxon>
        <taxon>Actinomycetes</taxon>
        <taxon>Streptosporangiales</taxon>
        <taxon>Streptosporangiaceae</taxon>
        <taxon>Herbidospora</taxon>
    </lineage>
</organism>
<evidence type="ECO:0000313" key="3">
    <source>
        <dbReference type="Proteomes" id="UP000308705"/>
    </source>
</evidence>
<protein>
    <submittedName>
        <fullName evidence="2">Methyltransferase domain-containing protein</fullName>
    </submittedName>
</protein>
<dbReference type="PANTHER" id="PTHR43460">
    <property type="entry name" value="METHYLTRANSFERASE"/>
    <property type="match status" value="1"/>
</dbReference>
<dbReference type="Proteomes" id="UP000308705">
    <property type="component" value="Unassembled WGS sequence"/>
</dbReference>
<sequence>MFSDRLAEGLAVPVEGWDFSWFDGRATEQRPSWGYARLLADRAASATALLDVQTGGGEVLASVPVLPPVVAATESWEPNLAIARKRLGEVVAHVADDADLPFPDRHFDLVVSRHPVATRWDEIARVLTPGGRYLAQHVGSGTVRELTEFMMGPVTSGRRDRDPLTTRSGVDVVGLVTAAERAGLDVVDVRHEALRMEFFDVAAVVVFLRKVVWTVPGFTVDAYRDRLETLHDFIERHGPFVAHSQRILIEAVR</sequence>
<dbReference type="GO" id="GO:0032259">
    <property type="term" value="P:methylation"/>
    <property type="evidence" value="ECO:0007669"/>
    <property type="project" value="UniProtKB-KW"/>
</dbReference>
<name>A0A4U3MED9_9ACTN</name>
<gene>
    <name evidence="2" type="ORF">FDA94_21065</name>
</gene>
<keyword evidence="2" id="KW-0489">Methyltransferase</keyword>
<dbReference type="InterPro" id="IPR029063">
    <property type="entry name" value="SAM-dependent_MTases_sf"/>
</dbReference>
<dbReference type="RefSeq" id="WP_137248788.1">
    <property type="nucleotide sequence ID" value="NZ_SZQA01000020.1"/>
</dbReference>
<evidence type="ECO:0000313" key="2">
    <source>
        <dbReference type="EMBL" id="TKK86594.1"/>
    </source>
</evidence>
<reference evidence="2 3" key="1">
    <citation type="submission" date="2019-04" db="EMBL/GenBank/DDBJ databases">
        <title>Herbidospora sp. NEAU-GS14.nov., a novel actinomycete isolated from soil.</title>
        <authorList>
            <person name="Han L."/>
        </authorList>
    </citation>
    <scope>NUCLEOTIDE SEQUENCE [LARGE SCALE GENOMIC DNA]</scope>
    <source>
        <strain evidence="2 3">NEAU-GS14</strain>
    </source>
</reference>
<dbReference type="GO" id="GO:0008757">
    <property type="term" value="F:S-adenosylmethionine-dependent methyltransferase activity"/>
    <property type="evidence" value="ECO:0007669"/>
    <property type="project" value="InterPro"/>
</dbReference>
<keyword evidence="3" id="KW-1185">Reference proteome</keyword>
<accession>A0A4U3MED9</accession>
<dbReference type="SUPFAM" id="SSF53335">
    <property type="entry name" value="S-adenosyl-L-methionine-dependent methyltransferases"/>
    <property type="match status" value="1"/>
</dbReference>
<dbReference type="EMBL" id="SZQA01000020">
    <property type="protein sequence ID" value="TKK86594.1"/>
    <property type="molecule type" value="Genomic_DNA"/>
</dbReference>
<evidence type="ECO:0000259" key="1">
    <source>
        <dbReference type="Pfam" id="PF08241"/>
    </source>
</evidence>
<dbReference type="InterPro" id="IPR052939">
    <property type="entry name" value="23S_rRNA_MeTrnsfrase_RlmA"/>
</dbReference>
<proteinExistence type="predicted"/>
<feature type="domain" description="Methyltransferase type 11" evidence="1">
    <location>
        <begin position="50"/>
        <end position="134"/>
    </location>
</feature>